<evidence type="ECO:0000256" key="3">
    <source>
        <dbReference type="ARBA" id="ARBA00022692"/>
    </source>
</evidence>
<comment type="similarity">
    <text evidence="2 6">Belongs to the ABC-3 integral membrane protein family.</text>
</comment>
<evidence type="ECO:0000256" key="1">
    <source>
        <dbReference type="ARBA" id="ARBA00004141"/>
    </source>
</evidence>
<dbReference type="Gene3D" id="1.10.3470.10">
    <property type="entry name" value="ABC transporter involved in vitamin B12 uptake, BtuC"/>
    <property type="match status" value="1"/>
</dbReference>
<gene>
    <name evidence="8" type="ORF">HF964_00740</name>
</gene>
<evidence type="ECO:0000256" key="5">
    <source>
        <dbReference type="ARBA" id="ARBA00023136"/>
    </source>
</evidence>
<evidence type="ECO:0000313" key="8">
    <source>
        <dbReference type="EMBL" id="NKZ23344.1"/>
    </source>
</evidence>
<evidence type="ECO:0000256" key="4">
    <source>
        <dbReference type="ARBA" id="ARBA00022989"/>
    </source>
</evidence>
<evidence type="ECO:0000256" key="7">
    <source>
        <dbReference type="SAM" id="Phobius"/>
    </source>
</evidence>
<keyword evidence="9" id="KW-1185">Reference proteome</keyword>
<dbReference type="RefSeq" id="WP_168721142.1">
    <property type="nucleotide sequence ID" value="NZ_JAAXPN010000001.1"/>
</dbReference>
<evidence type="ECO:0000256" key="2">
    <source>
        <dbReference type="ARBA" id="ARBA00008034"/>
    </source>
</evidence>
<proteinExistence type="inferred from homology"/>
<reference evidence="8 9" key="1">
    <citation type="submission" date="2020-04" db="EMBL/GenBank/DDBJ databases">
        <title>MicrobeNet Type strains.</title>
        <authorList>
            <person name="Nicholson A.C."/>
        </authorList>
    </citation>
    <scope>NUCLEOTIDE SEQUENCE [LARGE SCALE GENOMIC DNA]</scope>
    <source>
        <strain evidence="8 9">CCUG 61472</strain>
    </source>
</reference>
<keyword evidence="3 6" id="KW-0812">Transmembrane</keyword>
<dbReference type="Proteomes" id="UP000549765">
    <property type="component" value="Unassembled WGS sequence"/>
</dbReference>
<feature type="transmembrane region" description="Helical" evidence="7">
    <location>
        <begin position="12"/>
        <end position="30"/>
    </location>
</feature>
<accession>A0A7X6S1T6</accession>
<organism evidence="8 9">
    <name type="scientific">Periweissella fabalis</name>
    <dbReference type="NCBI Taxonomy" id="1070421"/>
    <lineage>
        <taxon>Bacteria</taxon>
        <taxon>Bacillati</taxon>
        <taxon>Bacillota</taxon>
        <taxon>Bacilli</taxon>
        <taxon>Lactobacillales</taxon>
        <taxon>Lactobacillaceae</taxon>
        <taxon>Periweissella</taxon>
    </lineage>
</organism>
<name>A0A7X6S1T6_9LACO</name>
<dbReference type="SUPFAM" id="SSF81345">
    <property type="entry name" value="ABC transporter involved in vitamin B12 uptake, BtuC"/>
    <property type="match status" value="1"/>
</dbReference>
<dbReference type="PANTHER" id="PTHR30477">
    <property type="entry name" value="ABC-TRANSPORTER METAL-BINDING PROTEIN"/>
    <property type="match status" value="1"/>
</dbReference>
<evidence type="ECO:0000313" key="9">
    <source>
        <dbReference type="Proteomes" id="UP000549765"/>
    </source>
</evidence>
<feature type="transmembrane region" description="Helical" evidence="7">
    <location>
        <begin position="167"/>
        <end position="185"/>
    </location>
</feature>
<protein>
    <submittedName>
        <fullName evidence="8">Metal ABC transporter permease</fullName>
    </submittedName>
</protein>
<keyword evidence="6" id="KW-0813">Transport</keyword>
<feature type="transmembrane region" description="Helical" evidence="7">
    <location>
        <begin position="215"/>
        <end position="234"/>
    </location>
</feature>
<feature type="transmembrane region" description="Helical" evidence="7">
    <location>
        <begin position="85"/>
        <end position="104"/>
    </location>
</feature>
<feature type="transmembrane region" description="Helical" evidence="7">
    <location>
        <begin position="50"/>
        <end position="73"/>
    </location>
</feature>
<dbReference type="InterPro" id="IPR037294">
    <property type="entry name" value="ABC_BtuC-like"/>
</dbReference>
<dbReference type="Pfam" id="PF00950">
    <property type="entry name" value="ABC-3"/>
    <property type="match status" value="1"/>
</dbReference>
<comment type="caution">
    <text evidence="8">The sequence shown here is derived from an EMBL/GenBank/DDBJ whole genome shotgun (WGS) entry which is preliminary data.</text>
</comment>
<dbReference type="PANTHER" id="PTHR30477:SF0">
    <property type="entry name" value="METAL TRANSPORT SYSTEM MEMBRANE PROTEIN TM_0125-RELATED"/>
    <property type="match status" value="1"/>
</dbReference>
<keyword evidence="5 7" id="KW-0472">Membrane</keyword>
<feature type="transmembrane region" description="Helical" evidence="7">
    <location>
        <begin position="116"/>
        <end position="146"/>
    </location>
</feature>
<dbReference type="EMBL" id="JAAXPN010000001">
    <property type="protein sequence ID" value="NKZ23344.1"/>
    <property type="molecule type" value="Genomic_DNA"/>
</dbReference>
<dbReference type="InterPro" id="IPR001626">
    <property type="entry name" value="ABC_TroCD"/>
</dbReference>
<sequence>MFALEFMKNAYLAGTTVAILCGVLGVFVIARRLAFLGHALSEIGFSGATFGLLMNFSPLNGMLLATVLSAFAAHGLGVQRERSEVATSAVSAAFMGAGVLFLSLSNKNASFATSILFGSIVGISIENVIQICSISIIVLLIMFLIYRRLKFDSFDAVGASIQYTNTNLISLLFLVIMAVSVSVAAQIVGSLLIFVLLTLPAATAQIYCKSVNKMILFAVIQAILGVWLGLALGYYTSWPVSFFIAIFEAGVYLLSRVITRNK</sequence>
<keyword evidence="4 7" id="KW-1133">Transmembrane helix</keyword>
<comment type="subcellular location">
    <subcellularLocation>
        <location evidence="6">Cell membrane</location>
        <topology evidence="6">Multi-pass membrane protein</topology>
    </subcellularLocation>
    <subcellularLocation>
        <location evidence="1">Membrane</location>
        <topology evidence="1">Multi-pass membrane protein</topology>
    </subcellularLocation>
</comment>
<dbReference type="GO" id="GO:0055085">
    <property type="term" value="P:transmembrane transport"/>
    <property type="evidence" value="ECO:0007669"/>
    <property type="project" value="InterPro"/>
</dbReference>
<dbReference type="GO" id="GO:0043190">
    <property type="term" value="C:ATP-binding cassette (ABC) transporter complex"/>
    <property type="evidence" value="ECO:0007669"/>
    <property type="project" value="InterPro"/>
</dbReference>
<feature type="transmembrane region" description="Helical" evidence="7">
    <location>
        <begin position="240"/>
        <end position="259"/>
    </location>
</feature>
<evidence type="ECO:0000256" key="6">
    <source>
        <dbReference type="RuleBase" id="RU003943"/>
    </source>
</evidence>
<dbReference type="AlphaFoldDB" id="A0A7X6S1T6"/>
<feature type="transmembrane region" description="Helical" evidence="7">
    <location>
        <begin position="191"/>
        <end position="208"/>
    </location>
</feature>